<evidence type="ECO:0000313" key="5">
    <source>
        <dbReference type="Proteomes" id="UP000437736"/>
    </source>
</evidence>
<reference evidence="4 5" key="1">
    <citation type="submission" date="2019-11" db="EMBL/GenBank/DDBJ databases">
        <title>Acidiferrimicrobium australis gen. nov., sp. nov., an acidophilic and obligately heterotrophic, member of the Actinobacteria that catalyses dissimilatory oxido- reduction of iron isolated from metal-rich acidic water in Chile.</title>
        <authorList>
            <person name="Gonzalez D."/>
            <person name="Huber K."/>
            <person name="Hedrich S."/>
            <person name="Rojas-Villalobos C."/>
            <person name="Quatrini R."/>
            <person name="Dinamarca M.A."/>
            <person name="Schwarz A."/>
            <person name="Canales C."/>
            <person name="Nancucheo I."/>
        </authorList>
    </citation>
    <scope>NUCLEOTIDE SEQUENCE [LARGE SCALE GENOMIC DNA]</scope>
    <source>
        <strain evidence="4 5">USS-CCA1</strain>
    </source>
</reference>
<keyword evidence="2" id="KW-1133">Transmembrane helix</keyword>
<keyword evidence="2" id="KW-0472">Membrane</keyword>
<feature type="non-terminal residue" evidence="4">
    <location>
        <position position="1"/>
    </location>
</feature>
<feature type="transmembrane region" description="Helical" evidence="2">
    <location>
        <begin position="20"/>
        <end position="39"/>
    </location>
</feature>
<gene>
    <name evidence="4" type="ORF">GHK86_07510</name>
</gene>
<feature type="domain" description="Protein-glutamine gamma-glutamyltransferase-like C-terminal" evidence="3">
    <location>
        <begin position="91"/>
        <end position="159"/>
    </location>
</feature>
<organism evidence="4 5">
    <name type="scientific">Acidiferrimicrobium australe</name>
    <dbReference type="NCBI Taxonomy" id="2664430"/>
    <lineage>
        <taxon>Bacteria</taxon>
        <taxon>Bacillati</taxon>
        <taxon>Actinomycetota</taxon>
        <taxon>Acidimicrobiia</taxon>
        <taxon>Acidimicrobiales</taxon>
        <taxon>Acidimicrobiaceae</taxon>
        <taxon>Acidiferrimicrobium</taxon>
    </lineage>
</organism>
<evidence type="ECO:0000256" key="2">
    <source>
        <dbReference type="SAM" id="Phobius"/>
    </source>
</evidence>
<proteinExistence type="predicted"/>
<name>A0ABW9QS76_9ACTN</name>
<dbReference type="EMBL" id="WJHE01000332">
    <property type="protein sequence ID" value="MST32568.1"/>
    <property type="molecule type" value="Genomic_DNA"/>
</dbReference>
<evidence type="ECO:0000259" key="3">
    <source>
        <dbReference type="Pfam" id="PF13559"/>
    </source>
</evidence>
<keyword evidence="2" id="KW-0812">Transmembrane</keyword>
<keyword evidence="5" id="KW-1185">Reference proteome</keyword>
<comment type="caution">
    <text evidence="4">The sequence shown here is derived from an EMBL/GenBank/DDBJ whole genome shotgun (WGS) entry which is preliminary data.</text>
</comment>
<dbReference type="Proteomes" id="UP000437736">
    <property type="component" value="Unassembled WGS sequence"/>
</dbReference>
<accession>A0ABW9QS76</accession>
<dbReference type="InterPro" id="IPR025403">
    <property type="entry name" value="TgpA-like_C"/>
</dbReference>
<sequence>RTASPLPPAAGSVGSPGGLGWLLVAAAAAAVAVAALAVWRWREWAPHRADASLAADPVGVPPAPGPAVPDVEAALRALDGETDPRGAVLACWLRLEDAVAATGAARAPAETSGELTRRVLAAHAVDPGGLARLHSLYLLARFSPAPVDPGAPAEARRILQGVSAQVGSGRAQVDDALPQGDVAGAGRSS</sequence>
<evidence type="ECO:0000313" key="4">
    <source>
        <dbReference type="EMBL" id="MST32568.1"/>
    </source>
</evidence>
<evidence type="ECO:0000256" key="1">
    <source>
        <dbReference type="SAM" id="MobiDB-lite"/>
    </source>
</evidence>
<dbReference type="Pfam" id="PF13559">
    <property type="entry name" value="DUF4129"/>
    <property type="match status" value="1"/>
</dbReference>
<protein>
    <submittedName>
        <fullName evidence="4">DUF4129 domain-containing protein</fullName>
    </submittedName>
</protein>
<feature type="region of interest" description="Disordered" evidence="1">
    <location>
        <begin position="167"/>
        <end position="189"/>
    </location>
</feature>